<comment type="caution">
    <text evidence="1">The sequence shown here is derived from an EMBL/GenBank/DDBJ whole genome shotgun (WGS) entry which is preliminary data.</text>
</comment>
<dbReference type="EMBL" id="AOJL01000061">
    <property type="protein sequence ID" value="ELZ43676.1"/>
    <property type="molecule type" value="Genomic_DNA"/>
</dbReference>
<gene>
    <name evidence="1" type="ORF">C464_16032</name>
</gene>
<proteinExistence type="predicted"/>
<accession>M0E789</accession>
<keyword evidence="2" id="KW-1185">Reference proteome</keyword>
<name>M0E789_9EURY</name>
<organism evidence="1 2">
    <name type="scientific">Halorubrum coriense DSM 10284</name>
    <dbReference type="NCBI Taxonomy" id="1227466"/>
    <lineage>
        <taxon>Archaea</taxon>
        <taxon>Methanobacteriati</taxon>
        <taxon>Methanobacteriota</taxon>
        <taxon>Stenosarchaea group</taxon>
        <taxon>Halobacteria</taxon>
        <taxon>Halobacteriales</taxon>
        <taxon>Haloferacaceae</taxon>
        <taxon>Halorubrum</taxon>
    </lineage>
</organism>
<protein>
    <submittedName>
        <fullName evidence="1">Uncharacterized protein</fullName>
    </submittedName>
</protein>
<dbReference type="AlphaFoldDB" id="M0E789"/>
<dbReference type="Proteomes" id="UP000011509">
    <property type="component" value="Unassembled WGS sequence"/>
</dbReference>
<reference evidence="1 2" key="1">
    <citation type="journal article" date="2014" name="PLoS Genet.">
        <title>Phylogenetically driven sequencing of extremely halophilic archaea reveals strategies for static and dynamic osmo-response.</title>
        <authorList>
            <person name="Becker E.A."/>
            <person name="Seitzer P.M."/>
            <person name="Tritt A."/>
            <person name="Larsen D."/>
            <person name="Krusor M."/>
            <person name="Yao A.I."/>
            <person name="Wu D."/>
            <person name="Madern D."/>
            <person name="Eisen J.A."/>
            <person name="Darling A.E."/>
            <person name="Facciotti M.T."/>
        </authorList>
    </citation>
    <scope>NUCLEOTIDE SEQUENCE [LARGE SCALE GENOMIC DNA]</scope>
    <source>
        <strain evidence="1 2">DSM 10284</strain>
    </source>
</reference>
<evidence type="ECO:0000313" key="2">
    <source>
        <dbReference type="Proteomes" id="UP000011509"/>
    </source>
</evidence>
<sequence>MWLSRELVNSLGERNLPLSGFVTRLEFQNQYLTLLSRHLRLQVSQPPKRSQSSEYCTGQVSLISMLLPGNRRTFLLSLGIKPRMILHKRLRKS</sequence>
<evidence type="ECO:0000313" key="1">
    <source>
        <dbReference type="EMBL" id="ELZ43676.1"/>
    </source>
</evidence>